<feature type="compositionally biased region" description="Low complexity" evidence="1">
    <location>
        <begin position="328"/>
        <end position="343"/>
    </location>
</feature>
<evidence type="ECO:0000313" key="3">
    <source>
        <dbReference type="EMBL" id="MDN3294976.1"/>
    </source>
</evidence>
<feature type="region of interest" description="Disordered" evidence="1">
    <location>
        <begin position="323"/>
        <end position="344"/>
    </location>
</feature>
<reference evidence="3" key="1">
    <citation type="submission" date="2023-06" db="EMBL/GenBank/DDBJ databases">
        <title>WGS-Sequencing of Streptomyces ficellus isolate 21 collected from sand in Gara Djebilet Iron Mine in Algeria.</title>
        <authorList>
            <person name="Zegers G.P."/>
            <person name="Gomez A."/>
            <person name="Gueddou A."/>
            <person name="Zahara A.F."/>
            <person name="Worth M."/>
            <person name="Sevigny J.L."/>
            <person name="Tisa L."/>
        </authorList>
    </citation>
    <scope>NUCLEOTIDE SEQUENCE</scope>
    <source>
        <strain evidence="3">AS11</strain>
    </source>
</reference>
<evidence type="ECO:0000313" key="4">
    <source>
        <dbReference type="Proteomes" id="UP001174050"/>
    </source>
</evidence>
<keyword evidence="4" id="KW-1185">Reference proteome</keyword>
<gene>
    <name evidence="3" type="ORF">QWM81_13120</name>
</gene>
<accession>A0ABT7Z6B7</accession>
<comment type="caution">
    <text evidence="3">The sequence shown here is derived from an EMBL/GenBank/DDBJ whole genome shotgun (WGS) entry which is preliminary data.</text>
</comment>
<dbReference type="Proteomes" id="UP001174050">
    <property type="component" value="Unassembled WGS sequence"/>
</dbReference>
<feature type="chain" id="PRO_5047531858" description="DNRLRE domain-containing protein" evidence="2">
    <location>
        <begin position="20"/>
        <end position="847"/>
    </location>
</feature>
<evidence type="ECO:0008006" key="5">
    <source>
        <dbReference type="Google" id="ProtNLM"/>
    </source>
</evidence>
<protein>
    <recommendedName>
        <fullName evidence="5">DNRLRE domain-containing protein</fullName>
    </recommendedName>
</protein>
<evidence type="ECO:0000256" key="2">
    <source>
        <dbReference type="SAM" id="SignalP"/>
    </source>
</evidence>
<proteinExistence type="predicted"/>
<feature type="region of interest" description="Disordered" evidence="1">
    <location>
        <begin position="34"/>
        <end position="53"/>
    </location>
</feature>
<organism evidence="3 4">
    <name type="scientific">Streptomyces ficellus</name>
    <dbReference type="NCBI Taxonomy" id="1977088"/>
    <lineage>
        <taxon>Bacteria</taxon>
        <taxon>Bacillati</taxon>
        <taxon>Actinomycetota</taxon>
        <taxon>Actinomycetes</taxon>
        <taxon>Kitasatosporales</taxon>
        <taxon>Streptomycetaceae</taxon>
        <taxon>Streptomyces</taxon>
    </lineage>
</organism>
<feature type="signal peptide" evidence="2">
    <location>
        <begin position="1"/>
        <end position="19"/>
    </location>
</feature>
<dbReference type="EMBL" id="JAUEPL010000016">
    <property type="protein sequence ID" value="MDN3294976.1"/>
    <property type="molecule type" value="Genomic_DNA"/>
</dbReference>
<sequence length="847" mass="88273">MAAALLAGALALVPDVSRAAEPAPASASASALSTTAAGPASGSGPGSGSGSATLANGERLELIRGDAGEAAAPGFRVVPKTGHRSGRYAYATTGNKLSVQPVGEREPLPATTITTGAPRTSAPAPRAAAASYRVTIKLANADHIGPIIRVWNRSTWMSYDVAAEQYGSSGTIALPPGDYLTAGLYTSWQKPGHLLTKTFTVKDRGLTVTLDASLAKETALTADEPTARPYATAVWLSTPKGGMIGFAGGWGGATKVYVTPFTLPGVSLRIHSLLVKDGATANNPSPYRYDLFHGFDGAVPATPKVQVRTADLGRTVTTLRSAGQDTTGSLLSSPSVGDSSGAGISTPVRIPSTVTEYMTPGIAFTRMAFHDGGPRFDGVPRTLVKGANAGETFGGAAYAVQTHESAATLRGSRLSVYEPWGFGDAAGHRGSDSDAVQDFRLTSNGATVAEATNLSPRQSFSADLAQTQARYQLVHTVRHTGKPNRLTPRQTNEWAFTASGYGVDTRPRLTDVALRVDGLDIRNAAGTSPVTVHAHATSRTPYATAKVTGLEFSLDDGATWTALPFTAAEDRASAQLTVAQDTRFVSLRTTGEDDGGSTVRRTVIRAFAGPAPLTDENVGATRISDVAVNGRRVIAPATYDDPYAPPYTVRFTATDPSGIAATGAVLYRGAHDRPDAVIPVQVPQCTEVDATTSTCEAGFWLNARTQLGRNDLAGEWRLAVWAYAADGQGFTDLNTAGTALILRQTRVTIKAPTTPVTAGTLFTISGIAGINDWSTGRWNALAGKSVKLEYRKPGVSTYTTAATVTSDSTGTVKATVKAAHDANWRWLLPRTPGVGAAASPLAFVDVR</sequence>
<dbReference type="RefSeq" id="WP_290112017.1">
    <property type="nucleotide sequence ID" value="NZ_JAUEPL010000016.1"/>
</dbReference>
<keyword evidence="2" id="KW-0732">Signal</keyword>
<name>A0ABT7Z6B7_9ACTN</name>
<evidence type="ECO:0000256" key="1">
    <source>
        <dbReference type="SAM" id="MobiDB-lite"/>
    </source>
</evidence>